<dbReference type="AlphaFoldDB" id="A0A4V4LEP3"/>
<dbReference type="SUPFAM" id="SSF55770">
    <property type="entry name" value="Profilin (actin-binding protein)"/>
    <property type="match status" value="1"/>
</dbReference>
<evidence type="ECO:0000256" key="4">
    <source>
        <dbReference type="ARBA" id="ARBA00023203"/>
    </source>
</evidence>
<dbReference type="PANTHER" id="PTHR11604:SF0">
    <property type="entry name" value="PROFILIN"/>
    <property type="match status" value="1"/>
</dbReference>
<keyword evidence="4 6" id="KW-0009">Actin-binding</keyword>
<dbReference type="InterPro" id="IPR005455">
    <property type="entry name" value="PFN_euk"/>
</dbReference>
<evidence type="ECO:0000256" key="1">
    <source>
        <dbReference type="ARBA" id="ARBA00004245"/>
    </source>
</evidence>
<name>A0A4V4LEP3_AURPU</name>
<dbReference type="GO" id="GO:1903475">
    <property type="term" value="P:mitotic actomyosin contractile ring assembly"/>
    <property type="evidence" value="ECO:0007669"/>
    <property type="project" value="UniProtKB-ARBA"/>
</dbReference>
<proteinExistence type="inferred from homology"/>
<dbReference type="SMART" id="SM00392">
    <property type="entry name" value="PROF"/>
    <property type="match status" value="1"/>
</dbReference>
<protein>
    <recommendedName>
        <fullName evidence="6">Profilin</fullName>
    </recommendedName>
</protein>
<organism evidence="7 8">
    <name type="scientific">Aureobasidium pullulans</name>
    <name type="common">Black yeast</name>
    <name type="synonym">Pullularia pullulans</name>
    <dbReference type="NCBI Taxonomy" id="5580"/>
    <lineage>
        <taxon>Eukaryota</taxon>
        <taxon>Fungi</taxon>
        <taxon>Dikarya</taxon>
        <taxon>Ascomycota</taxon>
        <taxon>Pezizomycotina</taxon>
        <taxon>Dothideomycetes</taxon>
        <taxon>Dothideomycetidae</taxon>
        <taxon>Dothideales</taxon>
        <taxon>Saccotheciaceae</taxon>
        <taxon>Aureobasidium</taxon>
    </lineage>
</organism>
<dbReference type="CDD" id="cd00148">
    <property type="entry name" value="PROF"/>
    <property type="match status" value="1"/>
</dbReference>
<evidence type="ECO:0000256" key="2">
    <source>
        <dbReference type="ARBA" id="ARBA00010058"/>
    </source>
</evidence>
<gene>
    <name evidence="7" type="ORF">D6C78_05105</name>
</gene>
<dbReference type="PANTHER" id="PTHR11604">
    <property type="entry name" value="PROFILIN"/>
    <property type="match status" value="1"/>
</dbReference>
<dbReference type="Proteomes" id="UP000308724">
    <property type="component" value="Unassembled WGS sequence"/>
</dbReference>
<comment type="subcellular location">
    <subcellularLocation>
        <location evidence="1">Cytoplasm</location>
        <location evidence="1">Cytoskeleton</location>
    </subcellularLocation>
</comment>
<dbReference type="GO" id="GO:0005938">
    <property type="term" value="C:cell cortex"/>
    <property type="evidence" value="ECO:0007669"/>
    <property type="project" value="TreeGrafter"/>
</dbReference>
<dbReference type="InterPro" id="IPR036140">
    <property type="entry name" value="PFN_sf"/>
</dbReference>
<evidence type="ECO:0000256" key="3">
    <source>
        <dbReference type="ARBA" id="ARBA00022490"/>
    </source>
</evidence>
<evidence type="ECO:0000313" key="7">
    <source>
        <dbReference type="EMBL" id="TIA36857.1"/>
    </source>
</evidence>
<keyword evidence="3" id="KW-0963">Cytoplasm</keyword>
<comment type="similarity">
    <text evidence="2 6">Belongs to the profilin family.</text>
</comment>
<sequence>MSWQEVHTAIATAFRTITDSHLYSLIGTGNIDKAAIFNSEGNSVWATSAGFTVSPQEMNEVVTAFKDTSDVKKVQSTGLHIAGEKFIVLKADDRSLYGKKGKEGIVIVKTKQALLVTHYPEHVQPGVAANTVEQLADYLISVNY</sequence>
<dbReference type="Gene3D" id="3.30.450.30">
    <property type="entry name" value="Dynein light chain 2a, cytoplasmic"/>
    <property type="match status" value="1"/>
</dbReference>
<dbReference type="FunFam" id="3.30.450.30:FF:000001">
    <property type="entry name" value="Profilin"/>
    <property type="match status" value="1"/>
</dbReference>
<dbReference type="Pfam" id="PF00235">
    <property type="entry name" value="Profilin"/>
    <property type="match status" value="1"/>
</dbReference>
<dbReference type="InterPro" id="IPR048278">
    <property type="entry name" value="PFN"/>
</dbReference>
<reference evidence="7 8" key="1">
    <citation type="submission" date="2018-10" db="EMBL/GenBank/DDBJ databases">
        <title>Fifty Aureobasidium pullulans genomes reveal a recombining polyextremotolerant generalist.</title>
        <authorList>
            <person name="Gostincar C."/>
            <person name="Turk M."/>
            <person name="Zajc J."/>
            <person name="Gunde-Cimerman N."/>
        </authorList>
    </citation>
    <scope>NUCLEOTIDE SEQUENCE [LARGE SCALE GENOMIC DNA]</scope>
    <source>
        <strain evidence="7 8">EXF-1645</strain>
    </source>
</reference>
<evidence type="ECO:0000313" key="8">
    <source>
        <dbReference type="Proteomes" id="UP000308724"/>
    </source>
</evidence>
<dbReference type="GO" id="GO:0003785">
    <property type="term" value="F:actin monomer binding"/>
    <property type="evidence" value="ECO:0007669"/>
    <property type="project" value="TreeGrafter"/>
</dbReference>
<comment type="caution">
    <text evidence="7">The sequence shown here is derived from an EMBL/GenBank/DDBJ whole genome shotgun (WGS) entry which is preliminary data.</text>
</comment>
<dbReference type="GO" id="GO:0005856">
    <property type="term" value="C:cytoskeleton"/>
    <property type="evidence" value="ECO:0007669"/>
    <property type="project" value="UniProtKB-SubCell"/>
</dbReference>
<accession>A0A4V4LEP3</accession>
<evidence type="ECO:0000256" key="5">
    <source>
        <dbReference type="ARBA" id="ARBA00023212"/>
    </source>
</evidence>
<dbReference type="PRINTS" id="PR00392">
    <property type="entry name" value="PROFILIN"/>
</dbReference>
<dbReference type="EMBL" id="QZBZ01000094">
    <property type="protein sequence ID" value="TIA36857.1"/>
    <property type="molecule type" value="Genomic_DNA"/>
</dbReference>
<keyword evidence="5" id="KW-0206">Cytoskeleton</keyword>
<evidence type="ECO:0000256" key="6">
    <source>
        <dbReference type="RuleBase" id="RU003909"/>
    </source>
</evidence>